<dbReference type="AlphaFoldDB" id="A0A923KQ18"/>
<dbReference type="SMART" id="SM00471">
    <property type="entry name" value="HDc"/>
    <property type="match status" value="1"/>
</dbReference>
<dbReference type="CDD" id="cd00077">
    <property type="entry name" value="HDc"/>
    <property type="match status" value="1"/>
</dbReference>
<evidence type="ECO:0000256" key="1">
    <source>
        <dbReference type="PROSITE-ProRule" id="PRU00169"/>
    </source>
</evidence>
<protein>
    <submittedName>
        <fullName evidence="4">DUF3369 domain-containing protein</fullName>
    </submittedName>
</protein>
<dbReference type="Gene3D" id="3.40.50.2300">
    <property type="match status" value="1"/>
</dbReference>
<name>A0A923KQ18_9BURK</name>
<dbReference type="InterPro" id="IPR021800">
    <property type="entry name" value="DUF3369"/>
</dbReference>
<dbReference type="InterPro" id="IPR037522">
    <property type="entry name" value="HD_GYP_dom"/>
</dbReference>
<evidence type="ECO:0000259" key="2">
    <source>
        <dbReference type="PROSITE" id="PS50110"/>
    </source>
</evidence>
<dbReference type="GO" id="GO:0000160">
    <property type="term" value="P:phosphorelay signal transduction system"/>
    <property type="evidence" value="ECO:0007669"/>
    <property type="project" value="InterPro"/>
</dbReference>
<accession>A0A923KQ18</accession>
<feature type="modified residue" description="4-aspartylphosphate" evidence="1">
    <location>
        <position position="82"/>
    </location>
</feature>
<dbReference type="PROSITE" id="PS51832">
    <property type="entry name" value="HD_GYP"/>
    <property type="match status" value="1"/>
</dbReference>
<dbReference type="InterPro" id="IPR052020">
    <property type="entry name" value="Cyclic_di-GMP/3'3'-cGAMP_PDE"/>
</dbReference>
<dbReference type="Proteomes" id="UP000634011">
    <property type="component" value="Unassembled WGS sequence"/>
</dbReference>
<dbReference type="PROSITE" id="PS50110">
    <property type="entry name" value="RESPONSE_REGULATORY"/>
    <property type="match status" value="1"/>
</dbReference>
<dbReference type="EMBL" id="JACOFV010000009">
    <property type="protein sequence ID" value="MBC3862649.1"/>
    <property type="molecule type" value="Genomic_DNA"/>
</dbReference>
<dbReference type="SUPFAM" id="SSF52172">
    <property type="entry name" value="CheY-like"/>
    <property type="match status" value="1"/>
</dbReference>
<proteinExistence type="predicted"/>
<dbReference type="Pfam" id="PF13487">
    <property type="entry name" value="HD_5"/>
    <property type="match status" value="1"/>
</dbReference>
<evidence type="ECO:0000313" key="4">
    <source>
        <dbReference type="EMBL" id="MBC3862649.1"/>
    </source>
</evidence>
<gene>
    <name evidence="4" type="ORF">H8K32_11095</name>
</gene>
<dbReference type="Pfam" id="PF00072">
    <property type="entry name" value="Response_reg"/>
    <property type="match status" value="1"/>
</dbReference>
<evidence type="ECO:0000259" key="3">
    <source>
        <dbReference type="PROSITE" id="PS51832"/>
    </source>
</evidence>
<feature type="domain" description="Response regulatory" evidence="2">
    <location>
        <begin position="27"/>
        <end position="151"/>
    </location>
</feature>
<comment type="caution">
    <text evidence="4">The sequence shown here is derived from an EMBL/GenBank/DDBJ whole genome shotgun (WGS) entry which is preliminary data.</text>
</comment>
<keyword evidence="5" id="KW-1185">Reference proteome</keyword>
<organism evidence="4 5">
    <name type="scientific">Undibacterium jejuense</name>
    <dbReference type="NCBI Taxonomy" id="1344949"/>
    <lineage>
        <taxon>Bacteria</taxon>
        <taxon>Pseudomonadati</taxon>
        <taxon>Pseudomonadota</taxon>
        <taxon>Betaproteobacteria</taxon>
        <taxon>Burkholderiales</taxon>
        <taxon>Oxalobacteraceae</taxon>
        <taxon>Undibacterium</taxon>
    </lineage>
</organism>
<evidence type="ECO:0000313" key="5">
    <source>
        <dbReference type="Proteomes" id="UP000634011"/>
    </source>
</evidence>
<dbReference type="Pfam" id="PF11849">
    <property type="entry name" value="DUF3369"/>
    <property type="match status" value="1"/>
</dbReference>
<dbReference type="RefSeq" id="WP_186912564.1">
    <property type="nucleotide sequence ID" value="NZ_JACOFV010000009.1"/>
</dbReference>
<reference evidence="4" key="1">
    <citation type="submission" date="2020-08" db="EMBL/GenBank/DDBJ databases">
        <title>Novel species isolated from subtropical streams in China.</title>
        <authorList>
            <person name="Lu H."/>
        </authorList>
    </citation>
    <scope>NUCLEOTIDE SEQUENCE</scope>
    <source>
        <strain evidence="4">KACC 12607</strain>
    </source>
</reference>
<dbReference type="SUPFAM" id="SSF109604">
    <property type="entry name" value="HD-domain/PDEase-like"/>
    <property type="match status" value="1"/>
</dbReference>
<dbReference type="GO" id="GO:0008081">
    <property type="term" value="F:phosphoric diester hydrolase activity"/>
    <property type="evidence" value="ECO:0007669"/>
    <property type="project" value="UniProtKB-ARBA"/>
</dbReference>
<sequence>MTTINDDEDWLKEDDAPVSLRSNNFWRLLIVDDEPDIHAVTRLALNKMSYKGREIEILSAYSGNEAFEILSKESDIGMILLDVVMETEDAGLILAKRIREELHNDIVRIILRTGQPGQAPEQSVIVNYDINDYKLKTELTSQKMFTTVISSLRAYEGLKTIEANRRGLDKILEAASNLYQLDSLKELASGVLTQIGAILDFGTDGVLCVMESSSAKKDLNPLVIATTGKSTEMLGETSLPSNHPWTPMIRKAFEEKKSLFTNEVDVLLIQASHGHQFAVAFTPLWPLSELECSLLSVFCDRIAAAFDNLHVFNLLKSTQEATVIALADLAESRDATTGGHVRRVCRLTDAIAAELKAADKLPPEADSDFMAFVGIASILHDVGKVGIPDAILLKPGKHTPEERIVMEGHALIGETVLARAAKMVEGANSLSIGAQIAGGHHEHYDGNGYPRRLKGKEIPLAARIVAVVDVFDALLHARPYKQPWPLPDVIAYLKERSGTQFDPDIVWAIINFVETNNPDWIIAEGH</sequence>
<dbReference type="SMART" id="SM00448">
    <property type="entry name" value="REC"/>
    <property type="match status" value="1"/>
</dbReference>
<dbReference type="InterPro" id="IPR011006">
    <property type="entry name" value="CheY-like_superfamily"/>
</dbReference>
<keyword evidence="1" id="KW-0597">Phosphoprotein</keyword>
<dbReference type="InterPro" id="IPR001789">
    <property type="entry name" value="Sig_transdc_resp-reg_receiver"/>
</dbReference>
<dbReference type="Gene3D" id="1.10.3210.10">
    <property type="entry name" value="Hypothetical protein af1432"/>
    <property type="match status" value="1"/>
</dbReference>
<dbReference type="PANTHER" id="PTHR45228:SF9">
    <property type="entry name" value="3'3'-CGAMP-SPECIFIC PHOSPHODIESTERASE 2"/>
    <property type="match status" value="1"/>
</dbReference>
<dbReference type="InterPro" id="IPR003607">
    <property type="entry name" value="HD/PDEase_dom"/>
</dbReference>
<feature type="domain" description="HD-GYP" evidence="3">
    <location>
        <begin position="315"/>
        <end position="525"/>
    </location>
</feature>
<dbReference type="PANTHER" id="PTHR45228">
    <property type="entry name" value="CYCLIC DI-GMP PHOSPHODIESTERASE TM_0186-RELATED"/>
    <property type="match status" value="1"/>
</dbReference>